<feature type="compositionally biased region" description="Basic and acidic residues" evidence="3">
    <location>
        <begin position="325"/>
        <end position="337"/>
    </location>
</feature>
<dbReference type="InterPro" id="IPR001680">
    <property type="entry name" value="WD40_rpt"/>
</dbReference>
<comment type="caution">
    <text evidence="4">The sequence shown here is derived from an EMBL/GenBank/DDBJ whole genome shotgun (WGS) entry which is preliminary data.</text>
</comment>
<evidence type="ECO:0000313" key="4">
    <source>
        <dbReference type="EMBL" id="TDZ46035.1"/>
    </source>
</evidence>
<reference evidence="4 5" key="1">
    <citation type="submission" date="2018-12" db="EMBL/GenBank/DDBJ databases">
        <title>Genome sequence and assembly of Colletotrichum trifolii.</title>
        <authorList>
            <person name="Gan P."/>
            <person name="Shirasu K."/>
        </authorList>
    </citation>
    <scope>NUCLEOTIDE SEQUENCE [LARGE SCALE GENOMIC DNA]</scope>
    <source>
        <strain evidence="4 5">543-2</strain>
    </source>
</reference>
<dbReference type="InterPro" id="IPR015943">
    <property type="entry name" value="WD40/YVTN_repeat-like_dom_sf"/>
</dbReference>
<dbReference type="PANTHER" id="PTHR19918:SF5">
    <property type="entry name" value="MEIOSIS-SPECIFIC APC_C ACTIVATOR PROTEIN AMA1"/>
    <property type="match status" value="1"/>
</dbReference>
<dbReference type="STRING" id="5466.A0A4R8QRK7"/>
<dbReference type="AlphaFoldDB" id="A0A4R8QRK7"/>
<keyword evidence="1" id="KW-0853">WD repeat</keyword>
<dbReference type="GO" id="GO:1990757">
    <property type="term" value="F:ubiquitin ligase activator activity"/>
    <property type="evidence" value="ECO:0007669"/>
    <property type="project" value="TreeGrafter"/>
</dbReference>
<dbReference type="PANTHER" id="PTHR19918">
    <property type="entry name" value="CELL DIVISION CYCLE 20 CDC20 FIZZY -RELATED"/>
    <property type="match status" value="1"/>
</dbReference>
<dbReference type="GO" id="GO:0005680">
    <property type="term" value="C:anaphase-promoting complex"/>
    <property type="evidence" value="ECO:0007669"/>
    <property type="project" value="TreeGrafter"/>
</dbReference>
<name>A0A4R8QRK7_COLTR</name>
<dbReference type="Gene3D" id="2.130.10.10">
    <property type="entry name" value="YVTN repeat-like/Quinoprotein amine dehydrogenase"/>
    <property type="match status" value="2"/>
</dbReference>
<evidence type="ECO:0000256" key="3">
    <source>
        <dbReference type="SAM" id="MobiDB-lite"/>
    </source>
</evidence>
<feature type="region of interest" description="Disordered" evidence="3">
    <location>
        <begin position="325"/>
        <end position="355"/>
    </location>
</feature>
<accession>A0A4R8QRK7</accession>
<dbReference type="SMART" id="SM00320">
    <property type="entry name" value="WD40"/>
    <property type="match status" value="4"/>
</dbReference>
<feature type="compositionally biased region" description="Polar residues" evidence="3">
    <location>
        <begin position="338"/>
        <end position="347"/>
    </location>
</feature>
<proteinExistence type="predicted"/>
<dbReference type="GO" id="GO:0010997">
    <property type="term" value="F:anaphase-promoting complex binding"/>
    <property type="evidence" value="ECO:0007669"/>
    <property type="project" value="InterPro"/>
</dbReference>
<dbReference type="GO" id="GO:1905786">
    <property type="term" value="P:positive regulation of anaphase-promoting complex-dependent catabolic process"/>
    <property type="evidence" value="ECO:0007669"/>
    <property type="project" value="TreeGrafter"/>
</dbReference>
<dbReference type="InterPro" id="IPR036322">
    <property type="entry name" value="WD40_repeat_dom_sf"/>
</dbReference>
<sequence>MATDYRNVSTGSVGCPTILSAVSQNQRPPSYGTIWTVGGAAPPPGAAINDGRGRYIRSGTNAPLYTTNFCTARPKKEDDDESHEGRLAEALKIDQIARSLAKTKTAWNGCEWVGPYNKPGSTLVEQNIPSTPYKVLDAPGLRDDYYCSVLAYNPTFDILAVGLGSSLYKWSEPAGAVVLELGHYREWITSLSFSSTSGGKGILAVGRYNGLLTVRGITEAAPRFQLKLGAPITCHPFLDFFAPTEDVLIGDELGNIYYYVVEWPSAFDVSRDGWHGTTTKVASISVHTQQICALSWTPNGYGFISGANDNLACYVEIERILKQRMQHPSERDNHSREGSNTLHQGTLSKRRNGSRRTWMRDSMESYVYGTYPVTKVGPDGETRNATLDPEDDVIPVRRGQEKHCWKHDAAVKAIAFCPWQDNLVATGGGSNDKCIHFWHVGSEALLATIVVSAQVTSLIWSTTRPEIAATFGYPTPDHPYRVAVFSWPSCKQVGAIAWSGGPRALSAIPYPKGPADAPKGSRTAREGTIIVASSDRSIKFHEIWPEGSKATFGGFGMLGGSDILEGLDGIEKEGDVIR</sequence>
<dbReference type="GO" id="GO:0031145">
    <property type="term" value="P:anaphase-promoting complex-dependent catabolic process"/>
    <property type="evidence" value="ECO:0007669"/>
    <property type="project" value="TreeGrafter"/>
</dbReference>
<gene>
    <name evidence="4" type="primary">AMA1</name>
    <name evidence="4" type="ORF">CTRI78_v009090</name>
</gene>
<dbReference type="Pfam" id="PF00400">
    <property type="entry name" value="WD40"/>
    <property type="match status" value="2"/>
</dbReference>
<dbReference type="InterPro" id="IPR033010">
    <property type="entry name" value="Cdc20/Fizzy"/>
</dbReference>
<evidence type="ECO:0000256" key="1">
    <source>
        <dbReference type="ARBA" id="ARBA00022574"/>
    </source>
</evidence>
<organism evidence="4 5">
    <name type="scientific">Colletotrichum trifolii</name>
    <dbReference type="NCBI Taxonomy" id="5466"/>
    <lineage>
        <taxon>Eukaryota</taxon>
        <taxon>Fungi</taxon>
        <taxon>Dikarya</taxon>
        <taxon>Ascomycota</taxon>
        <taxon>Pezizomycotina</taxon>
        <taxon>Sordariomycetes</taxon>
        <taxon>Hypocreomycetidae</taxon>
        <taxon>Glomerellales</taxon>
        <taxon>Glomerellaceae</taxon>
        <taxon>Colletotrichum</taxon>
        <taxon>Colletotrichum orbiculare species complex</taxon>
    </lineage>
</organism>
<evidence type="ECO:0000313" key="5">
    <source>
        <dbReference type="Proteomes" id="UP000295703"/>
    </source>
</evidence>
<dbReference type="SUPFAM" id="SSF50978">
    <property type="entry name" value="WD40 repeat-like"/>
    <property type="match status" value="1"/>
</dbReference>
<keyword evidence="5" id="KW-1185">Reference proteome</keyword>
<evidence type="ECO:0000256" key="2">
    <source>
        <dbReference type="ARBA" id="ARBA00022737"/>
    </source>
</evidence>
<dbReference type="Proteomes" id="UP000295703">
    <property type="component" value="Unassembled WGS sequence"/>
</dbReference>
<keyword evidence="2" id="KW-0677">Repeat</keyword>
<protein>
    <submittedName>
        <fullName evidence="4">Meiosis-specific APC/C activator protein AMA1</fullName>
    </submittedName>
</protein>
<dbReference type="EMBL" id="RYZW01000118">
    <property type="protein sequence ID" value="TDZ46035.1"/>
    <property type="molecule type" value="Genomic_DNA"/>
</dbReference>